<proteinExistence type="predicted"/>
<accession>A0A2A6BC08</accession>
<dbReference type="AlphaFoldDB" id="A0A2A6BC08"/>
<dbReference type="Proteomes" id="UP000005239">
    <property type="component" value="Unassembled WGS sequence"/>
</dbReference>
<organism evidence="1 2">
    <name type="scientific">Pristionchus pacificus</name>
    <name type="common">Parasitic nematode worm</name>
    <dbReference type="NCBI Taxonomy" id="54126"/>
    <lineage>
        <taxon>Eukaryota</taxon>
        <taxon>Metazoa</taxon>
        <taxon>Ecdysozoa</taxon>
        <taxon>Nematoda</taxon>
        <taxon>Chromadorea</taxon>
        <taxon>Rhabditida</taxon>
        <taxon>Rhabditina</taxon>
        <taxon>Diplogasteromorpha</taxon>
        <taxon>Diplogasteroidea</taxon>
        <taxon>Neodiplogasteridae</taxon>
        <taxon>Pristionchus</taxon>
    </lineage>
</organism>
<evidence type="ECO:0000313" key="1">
    <source>
        <dbReference type="EnsemblMetazoa" id="PPA45280.1"/>
    </source>
</evidence>
<reference evidence="1" key="2">
    <citation type="submission" date="2022-06" db="UniProtKB">
        <authorList>
            <consortium name="EnsemblMetazoa"/>
        </authorList>
    </citation>
    <scope>IDENTIFICATION</scope>
    <source>
        <strain evidence="1">PS312</strain>
    </source>
</reference>
<name>A0A2A6BC08_PRIPA</name>
<gene>
    <name evidence="1" type="primary">WBGene00283649</name>
</gene>
<keyword evidence="2" id="KW-1185">Reference proteome</keyword>
<accession>A0A8R1V2R8</accession>
<reference evidence="2" key="1">
    <citation type="journal article" date="2008" name="Nat. Genet.">
        <title>The Pristionchus pacificus genome provides a unique perspective on nematode lifestyle and parasitism.</title>
        <authorList>
            <person name="Dieterich C."/>
            <person name="Clifton S.W."/>
            <person name="Schuster L.N."/>
            <person name="Chinwalla A."/>
            <person name="Delehaunty K."/>
            <person name="Dinkelacker I."/>
            <person name="Fulton L."/>
            <person name="Fulton R."/>
            <person name="Godfrey J."/>
            <person name="Minx P."/>
            <person name="Mitreva M."/>
            <person name="Roeseler W."/>
            <person name="Tian H."/>
            <person name="Witte H."/>
            <person name="Yang S.P."/>
            <person name="Wilson R.K."/>
            <person name="Sommer R.J."/>
        </authorList>
    </citation>
    <scope>NUCLEOTIDE SEQUENCE [LARGE SCALE GENOMIC DNA]</scope>
    <source>
        <strain evidence="2">PS312</strain>
    </source>
</reference>
<sequence>MIGQPKNDWGEIKSIGRRAELENEWTSSVDTYVVPWSDVIRVGVPLLEQNRLNARMNEDGSRESTSSRWDSLDERQVSTTMYTFPSSLV</sequence>
<evidence type="ECO:0000313" key="2">
    <source>
        <dbReference type="Proteomes" id="UP000005239"/>
    </source>
</evidence>
<protein>
    <submittedName>
        <fullName evidence="1">Uncharacterized protein</fullName>
    </submittedName>
</protein>
<dbReference type="EnsemblMetazoa" id="PPA45280.1">
    <property type="protein sequence ID" value="PPA45280.1"/>
    <property type="gene ID" value="WBGene00283649"/>
</dbReference>